<dbReference type="Proteomes" id="UP001216440">
    <property type="component" value="Chromosome"/>
</dbReference>
<keyword evidence="3" id="KW-1185">Reference proteome</keyword>
<dbReference type="RefSeq" id="WP_279333556.1">
    <property type="nucleotide sequence ID" value="NZ_CP121682.1"/>
</dbReference>
<reference evidence="2 3" key="1">
    <citation type="submission" date="2023-03" db="EMBL/GenBank/DDBJ databases">
        <authorList>
            <person name="Mo P."/>
        </authorList>
    </citation>
    <scope>NUCLEOTIDE SEQUENCE [LARGE SCALE GENOMIC DNA]</scope>
    <source>
        <strain evidence="2 3">HUAS 5</strain>
    </source>
</reference>
<feature type="transmembrane region" description="Helical" evidence="1">
    <location>
        <begin position="40"/>
        <end position="57"/>
    </location>
</feature>
<gene>
    <name evidence="2" type="ORF">PYS65_10240</name>
</gene>
<evidence type="ECO:0000313" key="2">
    <source>
        <dbReference type="EMBL" id="WGD40489.1"/>
    </source>
</evidence>
<organism evidence="2 3">
    <name type="scientific">Streptomyces cathayae</name>
    <dbReference type="NCBI Taxonomy" id="3031124"/>
    <lineage>
        <taxon>Bacteria</taxon>
        <taxon>Bacillati</taxon>
        <taxon>Actinomycetota</taxon>
        <taxon>Actinomycetes</taxon>
        <taxon>Kitasatosporales</taxon>
        <taxon>Streptomycetaceae</taxon>
        <taxon>Streptomyces</taxon>
    </lineage>
</organism>
<feature type="transmembrane region" description="Helical" evidence="1">
    <location>
        <begin position="14"/>
        <end position="33"/>
    </location>
</feature>
<keyword evidence="1" id="KW-0472">Membrane</keyword>
<accession>A0ABY8JWV7</accession>
<proteinExistence type="predicted"/>
<dbReference type="EMBL" id="CP121682">
    <property type="protein sequence ID" value="WGD40489.1"/>
    <property type="molecule type" value="Genomic_DNA"/>
</dbReference>
<keyword evidence="1" id="KW-1133">Transmembrane helix</keyword>
<evidence type="ECO:0008006" key="4">
    <source>
        <dbReference type="Google" id="ProtNLM"/>
    </source>
</evidence>
<evidence type="ECO:0000313" key="3">
    <source>
        <dbReference type="Proteomes" id="UP001216440"/>
    </source>
</evidence>
<name>A0ABY8JWV7_9ACTN</name>
<protein>
    <recommendedName>
        <fullName evidence="4">DUF2637 domain-containing protein</fullName>
    </recommendedName>
</protein>
<sequence>MFDNESIAVNVTPAGIPVVGALVILALFALSVWDALRLPAGLWFRWFIPVGFIPFLVGANFDIIWLMLAGTGVMAIGFGMSKSWRQKNSANWF</sequence>
<evidence type="ECO:0000256" key="1">
    <source>
        <dbReference type="SAM" id="Phobius"/>
    </source>
</evidence>
<keyword evidence="1" id="KW-0812">Transmembrane</keyword>